<sequence length="1219" mass="127532">MSRYDWPADGRAGARKDDDSSGRRRFMARRRQDFDPDGAIGAARGERSAGGPASRAPASSRTHLWIPLGPQVVLQSSAGSPRISGRINALAVHPQGERLYAASANGGVWYSGDGGAHWRSLAGLAATATAGIVRPAHRNSCHAIAVQFGVTELSDEVWVGTGEVSTPLDGQPGSSLGGVGILHALHPAVPDEPDPWKIEATNLAGSGVYRIALEPGGSRVLAATRIGLFQRPAGGGLNAPWELVQAAPFDAYRGACSDVLWTPAVPGGAPARVWVWMMSGSGAGLYCRDMTSPPAAAFARVAFAAGSPAGTAYQALRGALAASTPPSQVWAVSDAGSNVPPALFRVSNTAAAPAAAPIVVTQDILGRQGDYDIAIDVDPADPNRVVLGGSFFDFTTAENVNVTNVAAAILVGHVAASGGALRFGQPNPASTLGLGTHPDVHGVYFSNAGARLWAATDGGVSRSDRHQDGAGGAAPTVAAFYPRNEGLQVVESNYVAHNPVAEGCVAAGLQDNGSVLRLSSSVWKPVPRMSGDGGGLLPRPINPEHWICQYTNGNWSTSDNVLSDGDMLRRGAVSSSNELNGSAFYSTAAGIATTRPSAAATHQVGQVIFGTTRVWYTEETRALAGAPAPTALGAAWFTLPTGTDPLPGDANAGLRAKQDDFGQQITVCRWQDRDVAWVLGEGKLMRYARVPGSDDGGPPGTWSRETIIVKDSASSRRREDPLRASAVWTDVAVNLDPPAAPGQPPRAHGSKGAVYLGNIGKPGDANVDTLWWYDGSGKWFKTGLRTDSAGVPAPVTAIVCDPAFPDEVYVGTTVGVWRGLRTQIDNADPAWTWSQRVNGLPEAAVEDLAIFNDGQVRLLRAAIAARGVWELRLDQPDVVDLTYLRCHQDDLRHRPTAVALQNDGRTARSWHGSPDVRPRAVATAIARPANLPWGRQASAAPVINAFQRQPLARFQAALRSARNDPRVVPNGRWDSYFSEVLRDLGAPVVVIPAAGATPQRAVPTIDNALWDATMVAPHATRNPWGDGAPSEADLIDFHGEVPEGQVGAASMTFARSRAIVDVVVHHRGLLERPGADVRVVLLRWSGPAAAVAGNPATWTLGDAAGNVPWTLAVNQVLNSDAGTTAIAFGGGWSFVRTAGQTRLWKTPGTQTLDALNSATVPFEVDLVTGVPAGRVVVLVAVLRAGVGASADVALPAAITLPQLALTSPNVAVRSLHLTP</sequence>
<evidence type="ECO:0000256" key="1">
    <source>
        <dbReference type="SAM" id="MobiDB-lite"/>
    </source>
</evidence>
<accession>A0A7Y6NS63</accession>
<gene>
    <name evidence="2" type="ORF">HQN59_21610</name>
</gene>
<feature type="compositionally biased region" description="Low complexity" evidence="1">
    <location>
        <begin position="49"/>
        <end position="58"/>
    </location>
</feature>
<protein>
    <submittedName>
        <fullName evidence="2">Uncharacterized protein</fullName>
    </submittedName>
</protein>
<dbReference type="EMBL" id="JABWMJ010000012">
    <property type="protein sequence ID" value="NUZ08354.1"/>
    <property type="molecule type" value="Genomic_DNA"/>
</dbReference>
<name>A0A7Y6NS63_9BURK</name>
<comment type="caution">
    <text evidence="2">The sequence shown here is derived from an EMBL/GenBank/DDBJ whole genome shotgun (WGS) entry which is preliminary data.</text>
</comment>
<organism evidence="2 3">
    <name type="scientific">Piscinibacter koreensis</name>
    <dbReference type="NCBI Taxonomy" id="2742824"/>
    <lineage>
        <taxon>Bacteria</taxon>
        <taxon>Pseudomonadati</taxon>
        <taxon>Pseudomonadota</taxon>
        <taxon>Betaproteobacteria</taxon>
        <taxon>Burkholderiales</taxon>
        <taxon>Sphaerotilaceae</taxon>
        <taxon>Piscinibacter</taxon>
    </lineage>
</organism>
<evidence type="ECO:0000313" key="2">
    <source>
        <dbReference type="EMBL" id="NUZ08354.1"/>
    </source>
</evidence>
<feature type="region of interest" description="Disordered" evidence="1">
    <location>
        <begin position="1"/>
        <end position="58"/>
    </location>
</feature>
<evidence type="ECO:0000313" key="3">
    <source>
        <dbReference type="Proteomes" id="UP000529637"/>
    </source>
</evidence>
<dbReference type="RefSeq" id="WP_176071187.1">
    <property type="nucleotide sequence ID" value="NZ_JABWMJ010000012.1"/>
</dbReference>
<reference evidence="2 3" key="1">
    <citation type="submission" date="2020-06" db="EMBL/GenBank/DDBJ databases">
        <title>Schlegella sp. ID0723 isolated from air conditioner.</title>
        <authorList>
            <person name="Kim D.Y."/>
            <person name="Kim D.-U."/>
        </authorList>
    </citation>
    <scope>NUCLEOTIDE SEQUENCE [LARGE SCALE GENOMIC DNA]</scope>
    <source>
        <strain evidence="2 3">ID0723</strain>
    </source>
</reference>
<keyword evidence="3" id="KW-1185">Reference proteome</keyword>
<proteinExistence type="predicted"/>
<feature type="compositionally biased region" description="Basic and acidic residues" evidence="1">
    <location>
        <begin position="1"/>
        <end position="22"/>
    </location>
</feature>
<dbReference type="Gene3D" id="2.130.10.10">
    <property type="entry name" value="YVTN repeat-like/Quinoprotein amine dehydrogenase"/>
    <property type="match status" value="1"/>
</dbReference>
<dbReference type="InterPro" id="IPR015943">
    <property type="entry name" value="WD40/YVTN_repeat-like_dom_sf"/>
</dbReference>
<dbReference type="AlphaFoldDB" id="A0A7Y6NS63"/>
<dbReference type="Proteomes" id="UP000529637">
    <property type="component" value="Unassembled WGS sequence"/>
</dbReference>